<dbReference type="InterPro" id="IPR037292">
    <property type="entry name" value="D-63_sf"/>
</dbReference>
<dbReference type="InterPro" id="IPR029012">
    <property type="entry name" value="Helix_hairpin_bin_sf"/>
</dbReference>
<dbReference type="Gene3D" id="1.10.287.660">
    <property type="entry name" value="Helix hairpin bin"/>
    <property type="match status" value="1"/>
</dbReference>
<dbReference type="EMBL" id="WHYS01000004">
    <property type="protein sequence ID" value="MQL56445.1"/>
    <property type="molecule type" value="Genomic_DNA"/>
</dbReference>
<dbReference type="Proteomes" id="UP000474054">
    <property type="component" value="Unassembled WGS sequence"/>
</dbReference>
<proteinExistence type="predicted"/>
<reference evidence="2 3" key="2">
    <citation type="submission" date="2019-10" db="EMBL/GenBank/DDBJ databases">
        <title>Genome Sequences from Six Type Strain Members of the Archaeal Family Sulfolobaceae: Acidianus ambivalens, Acidianus infernus, Metallosphaera prunae, Stygiolobus azoricus, Sulfolobus metallicus, and Sulfurisphaera ohwakuensis.</title>
        <authorList>
            <person name="Counts J.A."/>
            <person name="Kelly R.M."/>
        </authorList>
    </citation>
    <scope>NUCLEOTIDE SEQUENCE [LARGE SCALE GENOMIC DNA]</scope>
    <source>
        <strain evidence="2 3">LEI 10</strain>
    </source>
</reference>
<sequence>MTEVSEKELFLELDDDIRELLSLVHQISIDARIGNYNKIKIERAIFISQRITAELYQMLR</sequence>
<name>A0A650CTB5_ACIAM</name>
<dbReference type="Proteomes" id="UP000426328">
    <property type="component" value="Chromosome"/>
</dbReference>
<dbReference type="SUPFAM" id="SSF109801">
    <property type="entry name" value="Hypothetical protein D-63"/>
    <property type="match status" value="1"/>
</dbReference>
<dbReference type="RefSeq" id="WP_152943275.1">
    <property type="nucleotide sequence ID" value="NZ_CP045482.1"/>
</dbReference>
<evidence type="ECO:0000313" key="1">
    <source>
        <dbReference type="EMBL" id="MQL56445.1"/>
    </source>
</evidence>
<protein>
    <submittedName>
        <fullName evidence="2">Protein D-63</fullName>
    </submittedName>
</protein>
<dbReference type="AlphaFoldDB" id="A0A650CTB5"/>
<dbReference type="GeneID" id="42778645"/>
<organism evidence="2 3">
    <name type="scientific">Acidianus ambivalens</name>
    <name type="common">Desulfurolobus ambivalens</name>
    <dbReference type="NCBI Taxonomy" id="2283"/>
    <lineage>
        <taxon>Archaea</taxon>
        <taxon>Thermoproteota</taxon>
        <taxon>Thermoprotei</taxon>
        <taxon>Sulfolobales</taxon>
        <taxon>Sulfolobaceae</taxon>
        <taxon>Acidianus</taxon>
    </lineage>
</organism>
<evidence type="ECO:0000313" key="3">
    <source>
        <dbReference type="Proteomes" id="UP000426328"/>
    </source>
</evidence>
<accession>A0A650CTB5</accession>
<dbReference type="Pfam" id="PF20940">
    <property type="entry name" value="SSV1_D-63"/>
    <property type="match status" value="1"/>
</dbReference>
<reference evidence="1 4" key="1">
    <citation type="submission" date="2019-10" db="EMBL/GenBank/DDBJ databases">
        <title>Comparative genomics of sulfur disproportionating microorganisms.</title>
        <authorList>
            <person name="Ward L.M."/>
            <person name="Bertran E."/>
            <person name="Johnston D."/>
        </authorList>
    </citation>
    <scope>NUCLEOTIDE SEQUENCE [LARGE SCALE GENOMIC DNA]</scope>
    <source>
        <strain evidence="1 4">DSM 3772</strain>
    </source>
</reference>
<gene>
    <name evidence="2" type="ORF">D1866_02870</name>
    <name evidence="1" type="ORF">GFB69_12215</name>
</gene>
<dbReference type="KEGG" id="aamb:D1866_02870"/>
<dbReference type="EMBL" id="CP045482">
    <property type="protein sequence ID" value="QGR21080.1"/>
    <property type="molecule type" value="Genomic_DNA"/>
</dbReference>
<evidence type="ECO:0000313" key="2">
    <source>
        <dbReference type="EMBL" id="QGR21080.1"/>
    </source>
</evidence>
<dbReference type="InterPro" id="IPR048986">
    <property type="entry name" value="SSV1_D-63"/>
</dbReference>
<evidence type="ECO:0000313" key="4">
    <source>
        <dbReference type="Proteomes" id="UP000474054"/>
    </source>
</evidence>
<keyword evidence="3" id="KW-1185">Reference proteome</keyword>